<dbReference type="InterPro" id="IPR010432">
    <property type="entry name" value="RDD"/>
</dbReference>
<dbReference type="Pfam" id="PF06271">
    <property type="entry name" value="RDD"/>
    <property type="match status" value="1"/>
</dbReference>
<protein>
    <recommendedName>
        <fullName evidence="6">RDD domain-containing protein</fullName>
    </recommendedName>
</protein>
<gene>
    <name evidence="7" type="ORF">ATO8_08131</name>
</gene>
<keyword evidence="4 5" id="KW-0472">Membrane</keyword>
<evidence type="ECO:0000313" key="8">
    <source>
        <dbReference type="Proteomes" id="UP000019063"/>
    </source>
</evidence>
<comment type="subcellular location">
    <subcellularLocation>
        <location evidence="1">Membrane</location>
        <topology evidence="1">Multi-pass membrane protein</topology>
    </subcellularLocation>
</comment>
<feature type="domain" description="RDD" evidence="6">
    <location>
        <begin position="25"/>
        <end position="141"/>
    </location>
</feature>
<dbReference type="PATRIC" id="fig|1317118.6.peg.1687"/>
<organism evidence="7 8">
    <name type="scientific">Roseivivax marinus</name>
    <dbReference type="NCBI Taxonomy" id="1379903"/>
    <lineage>
        <taxon>Bacteria</taxon>
        <taxon>Pseudomonadati</taxon>
        <taxon>Pseudomonadota</taxon>
        <taxon>Alphaproteobacteria</taxon>
        <taxon>Rhodobacterales</taxon>
        <taxon>Roseobacteraceae</taxon>
        <taxon>Roseivivax</taxon>
    </lineage>
</organism>
<reference evidence="7 8" key="1">
    <citation type="journal article" date="2014" name="Antonie Van Leeuwenhoek">
        <title>Roseivivax atlanticus sp. nov., isolated from surface seawater of the Atlantic Ocean.</title>
        <authorList>
            <person name="Li G."/>
            <person name="Lai Q."/>
            <person name="Liu X."/>
            <person name="Sun F."/>
            <person name="Shao Z."/>
        </authorList>
    </citation>
    <scope>NUCLEOTIDE SEQUENCE [LARGE SCALE GENOMIC DNA]</scope>
    <source>
        <strain evidence="7 8">22II-s10s</strain>
    </source>
</reference>
<dbReference type="Proteomes" id="UP000019063">
    <property type="component" value="Unassembled WGS sequence"/>
</dbReference>
<evidence type="ECO:0000256" key="2">
    <source>
        <dbReference type="ARBA" id="ARBA00022692"/>
    </source>
</evidence>
<dbReference type="RefSeq" id="WP_043843622.1">
    <property type="nucleotide sequence ID" value="NZ_AQQW01000004.1"/>
</dbReference>
<evidence type="ECO:0000256" key="5">
    <source>
        <dbReference type="SAM" id="Phobius"/>
    </source>
</evidence>
<dbReference type="AlphaFoldDB" id="W4HKB1"/>
<keyword evidence="3 5" id="KW-1133">Transmembrane helix</keyword>
<evidence type="ECO:0000259" key="6">
    <source>
        <dbReference type="Pfam" id="PF06271"/>
    </source>
</evidence>
<dbReference type="OrthoDB" id="7270324at2"/>
<comment type="caution">
    <text evidence="7">The sequence shown here is derived from an EMBL/GenBank/DDBJ whole genome shotgun (WGS) entry which is preliminary data.</text>
</comment>
<keyword evidence="2 5" id="KW-0812">Transmembrane</keyword>
<evidence type="ECO:0000256" key="1">
    <source>
        <dbReference type="ARBA" id="ARBA00004141"/>
    </source>
</evidence>
<evidence type="ECO:0000313" key="7">
    <source>
        <dbReference type="EMBL" id="ETW13164.1"/>
    </source>
</evidence>
<dbReference type="EMBL" id="AQQW01000004">
    <property type="protein sequence ID" value="ETW13164.1"/>
    <property type="molecule type" value="Genomic_DNA"/>
</dbReference>
<name>W4HKB1_9RHOB</name>
<accession>W4HKB1</accession>
<dbReference type="GO" id="GO:0016020">
    <property type="term" value="C:membrane"/>
    <property type="evidence" value="ECO:0007669"/>
    <property type="project" value="UniProtKB-SubCell"/>
</dbReference>
<feature type="transmembrane region" description="Helical" evidence="5">
    <location>
        <begin position="29"/>
        <end position="56"/>
    </location>
</feature>
<evidence type="ECO:0000256" key="4">
    <source>
        <dbReference type="ARBA" id="ARBA00023136"/>
    </source>
</evidence>
<feature type="transmembrane region" description="Helical" evidence="5">
    <location>
        <begin position="108"/>
        <end position="128"/>
    </location>
</feature>
<dbReference type="STRING" id="1379903.ATO8_08131"/>
<keyword evidence="8" id="KW-1185">Reference proteome</keyword>
<sequence>MHAADPYASSLPDPAVQPEFYDGVVAKRAAAWVIDVAIVAILVVPMIVLTAFIALFFLPPLMLFVGFLYRWFTLAGGSATWGMRAMAIELRDAYGQRLDSTTAFLHTAGYALSMSTFVVQVGSALLMCGTERGQGLSDLALGTVMLNRRA</sequence>
<feature type="transmembrane region" description="Helical" evidence="5">
    <location>
        <begin position="68"/>
        <end position="88"/>
    </location>
</feature>
<proteinExistence type="predicted"/>
<evidence type="ECO:0000256" key="3">
    <source>
        <dbReference type="ARBA" id="ARBA00022989"/>
    </source>
</evidence>
<dbReference type="eggNOG" id="COG1714">
    <property type="taxonomic scope" value="Bacteria"/>
</dbReference>